<sequence>MEGEVSYVLATSTSSGTSNGNFINNDLNDAHLAQFYWRLDSTCYIYKYSHGGVSRTKCILGEVDLISIAGPIGVFLRPTQTEHFMCLVLCVSH</sequence>
<dbReference type="EMBL" id="CAKMRJ010000002">
    <property type="protein sequence ID" value="CAH1415742.1"/>
    <property type="molecule type" value="Genomic_DNA"/>
</dbReference>
<proteinExistence type="predicted"/>
<organism evidence="1 2">
    <name type="scientific">Lactuca virosa</name>
    <dbReference type="NCBI Taxonomy" id="75947"/>
    <lineage>
        <taxon>Eukaryota</taxon>
        <taxon>Viridiplantae</taxon>
        <taxon>Streptophyta</taxon>
        <taxon>Embryophyta</taxon>
        <taxon>Tracheophyta</taxon>
        <taxon>Spermatophyta</taxon>
        <taxon>Magnoliopsida</taxon>
        <taxon>eudicotyledons</taxon>
        <taxon>Gunneridae</taxon>
        <taxon>Pentapetalae</taxon>
        <taxon>asterids</taxon>
        <taxon>campanulids</taxon>
        <taxon>Asterales</taxon>
        <taxon>Asteraceae</taxon>
        <taxon>Cichorioideae</taxon>
        <taxon>Cichorieae</taxon>
        <taxon>Lactucinae</taxon>
        <taxon>Lactuca</taxon>
    </lineage>
</organism>
<keyword evidence="2" id="KW-1185">Reference proteome</keyword>
<protein>
    <submittedName>
        <fullName evidence="1">Uncharacterized protein</fullName>
    </submittedName>
</protein>
<name>A0AAU9LQA8_9ASTR</name>
<dbReference type="Proteomes" id="UP001157418">
    <property type="component" value="Unassembled WGS sequence"/>
</dbReference>
<dbReference type="AlphaFoldDB" id="A0AAU9LQA8"/>
<gene>
    <name evidence="1" type="ORF">LVIROSA_LOCUS3566</name>
</gene>
<evidence type="ECO:0000313" key="1">
    <source>
        <dbReference type="EMBL" id="CAH1415742.1"/>
    </source>
</evidence>
<reference evidence="1 2" key="1">
    <citation type="submission" date="2022-01" db="EMBL/GenBank/DDBJ databases">
        <authorList>
            <person name="Xiong W."/>
            <person name="Schranz E."/>
        </authorList>
    </citation>
    <scope>NUCLEOTIDE SEQUENCE [LARGE SCALE GENOMIC DNA]</scope>
</reference>
<accession>A0AAU9LQA8</accession>
<evidence type="ECO:0000313" key="2">
    <source>
        <dbReference type="Proteomes" id="UP001157418"/>
    </source>
</evidence>
<comment type="caution">
    <text evidence="1">The sequence shown here is derived from an EMBL/GenBank/DDBJ whole genome shotgun (WGS) entry which is preliminary data.</text>
</comment>